<comment type="similarity">
    <text evidence="2">Belongs to the bacterial solute-binding protein 1 family.</text>
</comment>
<proteinExistence type="inferred from homology"/>
<sequence>MKTWISGLAILMIISVTITGCKLYPAGDKVSDSAESASIKVMNWDEAYFNQQYGGTFSLKYPKIDVKVTPMESLYNTTKDMNSAFYKFLDTEKPDVLMLNESQYQEMAAMGKLLDLEPLIQRDSFDTEGMLSSVVQMLKEKGEGFYGLSPTFNSQALFYNKTLFDLYGIPYPRNGMTWEDVFRLAERFDSKEAEGQKIYGFSQNSPSLFNLLINVGNTQGMNIVDPTTMQLTIRTDGWKRSFQIVTDAYRKNSIYLAQFGSGGEKYEDFLKQNLFAVGRSAMTAETPFMINSINQAKEVLKDIPAFDWELVTVPIDPSNPSLSHAFSLSYIFAISVDSPQPEAAWKLVQHINSDETAKIQSKSTKALLTRVSYSKEREGRSLEPFYALKPNSNLSNNGFDRIPNSFFQKFATLAEEELRNVVGNKKTVDEALAALQSKGQEELSKAIAEKEQ</sequence>
<evidence type="ECO:0000313" key="6">
    <source>
        <dbReference type="Proteomes" id="UP000650466"/>
    </source>
</evidence>
<dbReference type="RefSeq" id="WP_188173421.1">
    <property type="nucleotide sequence ID" value="NZ_JACVVD010000002.1"/>
</dbReference>
<accession>A0A926QIK5</accession>
<organism evidence="5 6">
    <name type="scientific">Paenibacillus sedimenti</name>
    <dbReference type="NCBI Taxonomy" id="2770274"/>
    <lineage>
        <taxon>Bacteria</taxon>
        <taxon>Bacillati</taxon>
        <taxon>Bacillota</taxon>
        <taxon>Bacilli</taxon>
        <taxon>Bacillales</taxon>
        <taxon>Paenibacillaceae</taxon>
        <taxon>Paenibacillus</taxon>
    </lineage>
</organism>
<keyword evidence="3" id="KW-0813">Transport</keyword>
<dbReference type="Pfam" id="PF13416">
    <property type="entry name" value="SBP_bac_8"/>
    <property type="match status" value="1"/>
</dbReference>
<dbReference type="SUPFAM" id="SSF53850">
    <property type="entry name" value="Periplasmic binding protein-like II"/>
    <property type="match status" value="1"/>
</dbReference>
<evidence type="ECO:0000256" key="1">
    <source>
        <dbReference type="ARBA" id="ARBA00004196"/>
    </source>
</evidence>
<dbReference type="AlphaFoldDB" id="A0A926QIK5"/>
<comment type="caution">
    <text evidence="5">The sequence shown here is derived from an EMBL/GenBank/DDBJ whole genome shotgun (WGS) entry which is preliminary data.</text>
</comment>
<dbReference type="Gene3D" id="3.40.190.10">
    <property type="entry name" value="Periplasmic binding protein-like II"/>
    <property type="match status" value="1"/>
</dbReference>
<evidence type="ECO:0000256" key="3">
    <source>
        <dbReference type="ARBA" id="ARBA00022448"/>
    </source>
</evidence>
<dbReference type="InterPro" id="IPR050490">
    <property type="entry name" value="Bact_solute-bd_prot1"/>
</dbReference>
<keyword evidence="4" id="KW-0732">Signal</keyword>
<gene>
    <name evidence="5" type="ORF">ICC18_05755</name>
</gene>
<protein>
    <submittedName>
        <fullName evidence="5">Extracellular solute-binding protein</fullName>
    </submittedName>
</protein>
<dbReference type="PROSITE" id="PS51257">
    <property type="entry name" value="PROKAR_LIPOPROTEIN"/>
    <property type="match status" value="1"/>
</dbReference>
<dbReference type="InterPro" id="IPR006059">
    <property type="entry name" value="SBP"/>
</dbReference>
<dbReference type="PANTHER" id="PTHR43649:SF31">
    <property type="entry name" value="SN-GLYCEROL-3-PHOSPHATE-BINDING PERIPLASMIC PROTEIN UGPB"/>
    <property type="match status" value="1"/>
</dbReference>
<comment type="subcellular location">
    <subcellularLocation>
        <location evidence="1">Cell envelope</location>
    </subcellularLocation>
</comment>
<evidence type="ECO:0000256" key="2">
    <source>
        <dbReference type="ARBA" id="ARBA00008520"/>
    </source>
</evidence>
<name>A0A926QIK5_9BACL</name>
<dbReference type="Proteomes" id="UP000650466">
    <property type="component" value="Unassembled WGS sequence"/>
</dbReference>
<dbReference type="GO" id="GO:0030313">
    <property type="term" value="C:cell envelope"/>
    <property type="evidence" value="ECO:0007669"/>
    <property type="project" value="UniProtKB-SubCell"/>
</dbReference>
<evidence type="ECO:0000313" key="5">
    <source>
        <dbReference type="EMBL" id="MBD0379614.1"/>
    </source>
</evidence>
<evidence type="ECO:0000256" key="4">
    <source>
        <dbReference type="ARBA" id="ARBA00022729"/>
    </source>
</evidence>
<dbReference type="EMBL" id="JACVVD010000002">
    <property type="protein sequence ID" value="MBD0379614.1"/>
    <property type="molecule type" value="Genomic_DNA"/>
</dbReference>
<reference evidence="5" key="1">
    <citation type="submission" date="2020-09" db="EMBL/GenBank/DDBJ databases">
        <title>Draft Genome Sequence of Paenibacillus sp. WST5.</title>
        <authorList>
            <person name="Bao Z."/>
        </authorList>
    </citation>
    <scope>NUCLEOTIDE SEQUENCE</scope>
    <source>
        <strain evidence="5">WST5</strain>
    </source>
</reference>
<dbReference type="PANTHER" id="PTHR43649">
    <property type="entry name" value="ARABINOSE-BINDING PROTEIN-RELATED"/>
    <property type="match status" value="1"/>
</dbReference>
<keyword evidence="6" id="KW-1185">Reference proteome</keyword>